<name>X1TAF5_9ZZZZ</name>
<evidence type="ECO:0008006" key="2">
    <source>
        <dbReference type="Google" id="ProtNLM"/>
    </source>
</evidence>
<organism evidence="1">
    <name type="scientific">marine sediment metagenome</name>
    <dbReference type="NCBI Taxonomy" id="412755"/>
    <lineage>
        <taxon>unclassified sequences</taxon>
        <taxon>metagenomes</taxon>
        <taxon>ecological metagenomes</taxon>
    </lineage>
</organism>
<reference evidence="1" key="1">
    <citation type="journal article" date="2014" name="Front. Microbiol.">
        <title>High frequency of phylogenetically diverse reductive dehalogenase-homologous genes in deep subseafloor sedimentary metagenomes.</title>
        <authorList>
            <person name="Kawai M."/>
            <person name="Futagami T."/>
            <person name="Toyoda A."/>
            <person name="Takaki Y."/>
            <person name="Nishi S."/>
            <person name="Hori S."/>
            <person name="Arai W."/>
            <person name="Tsubouchi T."/>
            <person name="Morono Y."/>
            <person name="Uchiyama I."/>
            <person name="Ito T."/>
            <person name="Fujiyama A."/>
            <person name="Inagaki F."/>
            <person name="Takami H."/>
        </authorList>
    </citation>
    <scope>NUCLEOTIDE SEQUENCE</scope>
    <source>
        <strain evidence="1">Expedition CK06-06</strain>
    </source>
</reference>
<evidence type="ECO:0000313" key="1">
    <source>
        <dbReference type="EMBL" id="GAI88381.1"/>
    </source>
</evidence>
<comment type="caution">
    <text evidence="1">The sequence shown here is derived from an EMBL/GenBank/DDBJ whole genome shotgun (WGS) entry which is preliminary data.</text>
</comment>
<accession>X1TAF5</accession>
<dbReference type="AlphaFoldDB" id="X1TAF5"/>
<protein>
    <recommendedName>
        <fullName evidence="2">UBZ3-type domain-containing protein</fullName>
    </recommendedName>
</protein>
<proteinExistence type="predicted"/>
<sequence>MVVCPYCGEDVPAEEYIEHYDKHVQEEIKLGKLMKEWTPVSVMARAPGLTPLIPVPPTPLETLYYIKVDVAEKQLKKAKWWIK</sequence>
<gene>
    <name evidence="1" type="ORF">S12H4_35897</name>
</gene>
<dbReference type="EMBL" id="BARW01021366">
    <property type="protein sequence ID" value="GAI88381.1"/>
    <property type="molecule type" value="Genomic_DNA"/>
</dbReference>